<dbReference type="AlphaFoldDB" id="A0ABD3XP01"/>
<comment type="caution">
    <text evidence="3">The sequence shown here is derived from an EMBL/GenBank/DDBJ whole genome shotgun (WGS) entry which is preliminary data.</text>
</comment>
<feature type="non-terminal residue" evidence="3">
    <location>
        <position position="109"/>
    </location>
</feature>
<evidence type="ECO:0000313" key="3">
    <source>
        <dbReference type="EMBL" id="KAL3887400.1"/>
    </source>
</evidence>
<evidence type="ECO:0000313" key="4">
    <source>
        <dbReference type="Proteomes" id="UP001634394"/>
    </source>
</evidence>
<name>A0ABD3XP01_SINWO</name>
<dbReference type="EMBL" id="JBJQND010000002">
    <property type="protein sequence ID" value="KAL3887400.1"/>
    <property type="molecule type" value="Genomic_DNA"/>
</dbReference>
<proteinExistence type="predicted"/>
<dbReference type="Gene3D" id="2.60.40.10">
    <property type="entry name" value="Immunoglobulins"/>
    <property type="match status" value="1"/>
</dbReference>
<protein>
    <recommendedName>
        <fullName evidence="2">Ig-like domain-containing protein</fullName>
    </recommendedName>
</protein>
<keyword evidence="4" id="KW-1185">Reference proteome</keyword>
<reference evidence="3 4" key="1">
    <citation type="submission" date="2024-11" db="EMBL/GenBank/DDBJ databases">
        <title>Chromosome-level genome assembly of the freshwater bivalve Anodonta woodiana.</title>
        <authorList>
            <person name="Chen X."/>
        </authorList>
    </citation>
    <scope>NUCLEOTIDE SEQUENCE [LARGE SCALE GENOMIC DNA]</scope>
    <source>
        <strain evidence="3">MN2024</strain>
        <tissue evidence="3">Gills</tissue>
    </source>
</reference>
<keyword evidence="1" id="KW-1015">Disulfide bond</keyword>
<dbReference type="PROSITE" id="PS50835">
    <property type="entry name" value="IG_LIKE"/>
    <property type="match status" value="1"/>
</dbReference>
<dbReference type="Pfam" id="PF08205">
    <property type="entry name" value="C2-set_2"/>
    <property type="match status" value="1"/>
</dbReference>
<dbReference type="InterPro" id="IPR013162">
    <property type="entry name" value="CD80_C2-set"/>
</dbReference>
<dbReference type="Proteomes" id="UP001634394">
    <property type="component" value="Unassembled WGS sequence"/>
</dbReference>
<dbReference type="SUPFAM" id="SSF48726">
    <property type="entry name" value="Immunoglobulin"/>
    <property type="match status" value="1"/>
</dbReference>
<evidence type="ECO:0000259" key="2">
    <source>
        <dbReference type="PROSITE" id="PS50835"/>
    </source>
</evidence>
<organism evidence="3 4">
    <name type="scientific">Sinanodonta woodiana</name>
    <name type="common">Chinese pond mussel</name>
    <name type="synonym">Anodonta woodiana</name>
    <dbReference type="NCBI Taxonomy" id="1069815"/>
    <lineage>
        <taxon>Eukaryota</taxon>
        <taxon>Metazoa</taxon>
        <taxon>Spiralia</taxon>
        <taxon>Lophotrochozoa</taxon>
        <taxon>Mollusca</taxon>
        <taxon>Bivalvia</taxon>
        <taxon>Autobranchia</taxon>
        <taxon>Heteroconchia</taxon>
        <taxon>Palaeoheterodonta</taxon>
        <taxon>Unionida</taxon>
        <taxon>Unionoidea</taxon>
        <taxon>Unionidae</taxon>
        <taxon>Unioninae</taxon>
        <taxon>Sinanodonta</taxon>
    </lineage>
</organism>
<sequence length="109" mass="12096">RVSMVNIVDSENARKLCYEGFPLTLKCVSSAARPVPSIQWFLQASNATDATIFITNITEMNKTNNDLLHVKESEITILPKRGQTYTIHCAGNIDDQEAVNSTIVDIDIL</sequence>
<feature type="domain" description="Ig-like" evidence="2">
    <location>
        <begin position="19"/>
        <end position="100"/>
    </location>
</feature>
<dbReference type="InterPro" id="IPR013783">
    <property type="entry name" value="Ig-like_fold"/>
</dbReference>
<gene>
    <name evidence="3" type="ORF">ACJMK2_027342</name>
</gene>
<evidence type="ECO:0000256" key="1">
    <source>
        <dbReference type="ARBA" id="ARBA00023157"/>
    </source>
</evidence>
<feature type="non-terminal residue" evidence="3">
    <location>
        <position position="1"/>
    </location>
</feature>
<dbReference type="InterPro" id="IPR007110">
    <property type="entry name" value="Ig-like_dom"/>
</dbReference>
<dbReference type="InterPro" id="IPR036179">
    <property type="entry name" value="Ig-like_dom_sf"/>
</dbReference>
<accession>A0ABD3XP01</accession>